<keyword evidence="2" id="KW-0472">Membrane</keyword>
<proteinExistence type="predicted"/>
<feature type="compositionally biased region" description="Low complexity" evidence="1">
    <location>
        <begin position="53"/>
        <end position="62"/>
    </location>
</feature>
<dbReference type="GO" id="GO:0000011">
    <property type="term" value="P:vacuole inheritance"/>
    <property type="evidence" value="ECO:0007669"/>
    <property type="project" value="TreeGrafter"/>
</dbReference>
<sequence length="732" mass="80361">MSDKHPSPTTTTTTTTTLNEVDKTRTPPTPIVAVHEPPMPPSSPPPPRPSPPHSSIDSSPSSNVATGEHSMTSTGQPHLDPTSTTTTTTTGTEKTPSRQPSSRTLNAQQRRSLITKFATIHTDKYPENLRREFPMSNFDRNLTVEKARFEPQPLNHDTNNTTLHHHHPHHHHPKEGGYSGVATPATTTTSSSPPHDHLQAASSSHHRPTTASSPTSYTTNNSITPSASSTTGLHTASSTYSVNGNGTGATSTSTAPCGGGNTTPAGGGGGGTGPVKPIMQPTKSRSEGDRTCRTNKKRRRPPPPVSGTATPAEVFHRNLIDAVSNVEDSDENEHYVYSYGGATTIDPTSYHSDLGYHRPQSIRSSPPSSHHPENKWLAPWSSTASFFSDLFRINSNHSQRPPIATRSSSLTTHGIADDEAEAAYQPHHRPKLRNYVIPKQHPYADPWATAAGGGDHHHWYDSKRNMIGSAATTTPSHHLPPPPQPSRHRRRIYPWAYHTDGYSSDDEDTPLMMGRSLRSSKRSRKKKRLCSRVFRNTMLAFLFLVLATCFLVLYRAKPLVDIGVEMGRVLASDKELIFDLRVKANNWNWWTVRVADADISMFAFSQVVPLSNNTVIHGVDPAEYLGSFYRFDEPLAFPPAMLSREQVEASSQIRIKSPGADKSGNERWSRIIRYPYGLVARGVLKYRPLPFTGAYSQSVAICDVARVEPISGVISEDPDQSYCLKHAKGIDQ</sequence>
<organism evidence="3 4">
    <name type="scientific">Lichtheimia ornata</name>
    <dbReference type="NCBI Taxonomy" id="688661"/>
    <lineage>
        <taxon>Eukaryota</taxon>
        <taxon>Fungi</taxon>
        <taxon>Fungi incertae sedis</taxon>
        <taxon>Mucoromycota</taxon>
        <taxon>Mucoromycotina</taxon>
        <taxon>Mucoromycetes</taxon>
        <taxon>Mucorales</taxon>
        <taxon>Lichtheimiaceae</taxon>
        <taxon>Lichtheimia</taxon>
    </lineage>
</organism>
<dbReference type="AlphaFoldDB" id="A0AAD7Y030"/>
<evidence type="ECO:0000313" key="4">
    <source>
        <dbReference type="Proteomes" id="UP001234581"/>
    </source>
</evidence>
<feature type="compositionally biased region" description="Low complexity" evidence="1">
    <location>
        <begin position="82"/>
        <end position="94"/>
    </location>
</feature>
<feature type="compositionally biased region" description="Polar residues" evidence="1">
    <location>
        <begin position="63"/>
        <end position="76"/>
    </location>
</feature>
<feature type="region of interest" description="Disordered" evidence="1">
    <location>
        <begin position="1"/>
        <end position="109"/>
    </location>
</feature>
<name>A0AAD7Y030_9FUNG</name>
<feature type="region of interest" description="Disordered" evidence="1">
    <location>
        <begin position="247"/>
        <end position="313"/>
    </location>
</feature>
<dbReference type="GeneID" id="83212400"/>
<dbReference type="PANTHER" id="PTHR28258">
    <property type="entry name" value="VACUOLAR SEGREGATION PROTEIN 7"/>
    <property type="match status" value="1"/>
</dbReference>
<dbReference type="EMBL" id="JARTCD010000019">
    <property type="protein sequence ID" value="KAJ8659273.1"/>
    <property type="molecule type" value="Genomic_DNA"/>
</dbReference>
<feature type="compositionally biased region" description="Low complexity" evidence="1">
    <location>
        <begin position="153"/>
        <end position="162"/>
    </location>
</feature>
<dbReference type="RefSeq" id="XP_058344186.1">
    <property type="nucleotide sequence ID" value="XM_058485036.1"/>
</dbReference>
<keyword evidence="2" id="KW-1133">Transmembrane helix</keyword>
<feature type="compositionally biased region" description="Basic residues" evidence="1">
    <location>
        <begin position="163"/>
        <end position="173"/>
    </location>
</feature>
<keyword evidence="4" id="KW-1185">Reference proteome</keyword>
<feature type="compositionally biased region" description="Gly residues" evidence="1">
    <location>
        <begin position="257"/>
        <end position="273"/>
    </location>
</feature>
<dbReference type="GO" id="GO:1903778">
    <property type="term" value="P:protein localization to vacuolar membrane"/>
    <property type="evidence" value="ECO:0007669"/>
    <property type="project" value="TreeGrafter"/>
</dbReference>
<feature type="compositionally biased region" description="Pro residues" evidence="1">
    <location>
        <begin position="37"/>
        <end position="52"/>
    </location>
</feature>
<dbReference type="InterPro" id="IPR024260">
    <property type="entry name" value="Vac7"/>
</dbReference>
<gene>
    <name evidence="3" type="ORF">O0I10_004987</name>
</gene>
<feature type="region of interest" description="Disordered" evidence="1">
    <location>
        <begin position="150"/>
        <end position="235"/>
    </location>
</feature>
<feature type="compositionally biased region" description="Low complexity" evidence="1">
    <location>
        <begin position="209"/>
        <end position="226"/>
    </location>
</feature>
<accession>A0AAD7Y030</accession>
<feature type="compositionally biased region" description="Polar residues" evidence="1">
    <location>
        <begin position="97"/>
        <end position="109"/>
    </location>
</feature>
<keyword evidence="2" id="KW-0812">Transmembrane</keyword>
<evidence type="ECO:0000256" key="2">
    <source>
        <dbReference type="SAM" id="Phobius"/>
    </source>
</evidence>
<protein>
    <submittedName>
        <fullName evidence="3">Uncharacterized protein</fullName>
    </submittedName>
</protein>
<dbReference type="Proteomes" id="UP001234581">
    <property type="component" value="Unassembled WGS sequence"/>
</dbReference>
<dbReference type="GO" id="GO:0010513">
    <property type="term" value="P:positive regulation of phosphatidylinositol biosynthetic process"/>
    <property type="evidence" value="ECO:0007669"/>
    <property type="project" value="TreeGrafter"/>
</dbReference>
<dbReference type="GO" id="GO:0070772">
    <property type="term" value="C:PAS complex"/>
    <property type="evidence" value="ECO:0007669"/>
    <property type="project" value="TreeGrafter"/>
</dbReference>
<reference evidence="3 4" key="1">
    <citation type="submission" date="2023-03" db="EMBL/GenBank/DDBJ databases">
        <title>Genome sequence of Lichtheimia ornata CBS 291.66.</title>
        <authorList>
            <person name="Mohabir J.T."/>
            <person name="Shea T.P."/>
            <person name="Kurbessoian T."/>
            <person name="Berby B."/>
            <person name="Fontaine J."/>
            <person name="Livny J."/>
            <person name="Gnirke A."/>
            <person name="Stajich J.E."/>
            <person name="Cuomo C.A."/>
        </authorList>
    </citation>
    <scope>NUCLEOTIDE SEQUENCE [LARGE SCALE GENOMIC DNA]</scope>
    <source>
        <strain evidence="3">CBS 291.66</strain>
    </source>
</reference>
<comment type="caution">
    <text evidence="3">The sequence shown here is derived from an EMBL/GenBank/DDBJ whole genome shotgun (WGS) entry which is preliminary data.</text>
</comment>
<evidence type="ECO:0000313" key="3">
    <source>
        <dbReference type="EMBL" id="KAJ8659273.1"/>
    </source>
</evidence>
<dbReference type="PANTHER" id="PTHR28258:SF1">
    <property type="entry name" value="VACUOLAR SEGREGATION PROTEIN 7"/>
    <property type="match status" value="1"/>
</dbReference>
<feature type="region of interest" description="Disordered" evidence="1">
    <location>
        <begin position="470"/>
        <end position="489"/>
    </location>
</feature>
<dbReference type="Pfam" id="PF12751">
    <property type="entry name" value="Vac7"/>
    <property type="match status" value="1"/>
</dbReference>
<dbReference type="GO" id="GO:0000329">
    <property type="term" value="C:fungal-type vacuole membrane"/>
    <property type="evidence" value="ECO:0007669"/>
    <property type="project" value="TreeGrafter"/>
</dbReference>
<feature type="compositionally biased region" description="Low complexity" evidence="1">
    <location>
        <begin position="182"/>
        <end position="193"/>
    </location>
</feature>
<feature type="transmembrane region" description="Helical" evidence="2">
    <location>
        <begin position="533"/>
        <end position="554"/>
    </location>
</feature>
<evidence type="ECO:0000256" key="1">
    <source>
        <dbReference type="SAM" id="MobiDB-lite"/>
    </source>
</evidence>